<evidence type="ECO:0000256" key="16">
    <source>
        <dbReference type="ARBA" id="ARBA00044900"/>
    </source>
</evidence>
<keyword evidence="28" id="KW-1185">Reference proteome</keyword>
<evidence type="ECO:0000256" key="18">
    <source>
        <dbReference type="ARBA" id="ARBA00044912"/>
    </source>
</evidence>
<feature type="transmembrane region" description="Helical" evidence="25">
    <location>
        <begin position="286"/>
        <end position="304"/>
    </location>
</feature>
<evidence type="ECO:0000256" key="22">
    <source>
        <dbReference type="ARBA" id="ARBA00045018"/>
    </source>
</evidence>
<dbReference type="RefSeq" id="WP_203388758.1">
    <property type="nucleotide sequence ID" value="NZ_CP064781.1"/>
</dbReference>
<comment type="catalytic activity">
    <reaction evidence="16">
        <text>L-lysyl-L-lysine(out) = L-lysyl-L-lysine(in)</text>
        <dbReference type="Rhea" id="RHEA:79403"/>
        <dbReference type="ChEBI" id="CHEBI:229956"/>
    </reaction>
</comment>
<feature type="transmembrane region" description="Helical" evidence="25">
    <location>
        <begin position="36"/>
        <end position="57"/>
    </location>
</feature>
<dbReference type="Pfam" id="PF07690">
    <property type="entry name" value="MFS_1"/>
    <property type="match status" value="1"/>
</dbReference>
<evidence type="ECO:0000256" key="14">
    <source>
        <dbReference type="ARBA" id="ARBA00044898"/>
    </source>
</evidence>
<evidence type="ECO:0000256" key="21">
    <source>
        <dbReference type="ARBA" id="ARBA00044985"/>
    </source>
</evidence>
<dbReference type="KEGG" id="ares:IWH25_07845"/>
<dbReference type="InterPro" id="IPR052187">
    <property type="entry name" value="MFSD1"/>
</dbReference>
<comment type="subunit">
    <text evidence="24">Homodimer. Interacts with lysosomal protein GLMP (via lumenal domain); the interaction starts while both proteins are still in the endoplasmic reticulum and is required for stabilization of MFSD1 in lysosomes but has no direct effect on its targeting to lysosomes or transporter activity.</text>
</comment>
<evidence type="ECO:0000256" key="9">
    <source>
        <dbReference type="ARBA" id="ARBA00044878"/>
    </source>
</evidence>
<feature type="transmembrane region" description="Helical" evidence="25">
    <location>
        <begin position="387"/>
        <end position="409"/>
    </location>
</feature>
<keyword evidence="7" id="KW-0458">Lysosome</keyword>
<feature type="transmembrane region" description="Helical" evidence="25">
    <location>
        <begin position="166"/>
        <end position="185"/>
    </location>
</feature>
<evidence type="ECO:0000256" key="25">
    <source>
        <dbReference type="SAM" id="Phobius"/>
    </source>
</evidence>
<evidence type="ECO:0000256" key="3">
    <source>
        <dbReference type="ARBA" id="ARBA00022448"/>
    </source>
</evidence>
<comment type="catalytic activity">
    <reaction evidence="13">
        <text>L-alpha-aminoacyl-L-lysine(out) = L-alpha-aminoacyl-L-lysine(in)</text>
        <dbReference type="Rhea" id="RHEA:79383"/>
        <dbReference type="ChEBI" id="CHEBI:229966"/>
    </reaction>
</comment>
<reference evidence="27" key="1">
    <citation type="submission" date="2020-11" db="EMBL/GenBank/DDBJ databases">
        <title>Azospira restricta DSM 18626 genome sequence.</title>
        <authorList>
            <person name="Moe W.M."/>
        </authorList>
    </citation>
    <scope>NUCLEOTIDE SEQUENCE</scope>
    <source>
        <strain evidence="27">DSM 18626</strain>
    </source>
</reference>
<dbReference type="CDD" id="cd06174">
    <property type="entry name" value="MFS"/>
    <property type="match status" value="1"/>
</dbReference>
<evidence type="ECO:0000256" key="11">
    <source>
        <dbReference type="ARBA" id="ARBA00044884"/>
    </source>
</evidence>
<dbReference type="InterPro" id="IPR020846">
    <property type="entry name" value="MFS_dom"/>
</dbReference>
<dbReference type="InterPro" id="IPR011701">
    <property type="entry name" value="MFS"/>
</dbReference>
<dbReference type="GO" id="GO:0022857">
    <property type="term" value="F:transmembrane transporter activity"/>
    <property type="evidence" value="ECO:0007669"/>
    <property type="project" value="InterPro"/>
</dbReference>
<dbReference type="Proteomes" id="UP000663444">
    <property type="component" value="Chromosome"/>
</dbReference>
<feature type="transmembrane region" description="Helical" evidence="25">
    <location>
        <begin position="345"/>
        <end position="367"/>
    </location>
</feature>
<evidence type="ECO:0000256" key="6">
    <source>
        <dbReference type="ARBA" id="ARBA00023136"/>
    </source>
</evidence>
<comment type="catalytic activity">
    <reaction evidence="9">
        <text>L-histidyl-glycine(out) = L-histidyl-glycine(in)</text>
        <dbReference type="Rhea" id="RHEA:79395"/>
        <dbReference type="ChEBI" id="CHEBI:229957"/>
    </reaction>
</comment>
<comment type="catalytic activity">
    <reaction evidence="14">
        <text>L-aspartyl-L-lysine(out) = L-aspartyl-L-lysine(in)</text>
        <dbReference type="Rhea" id="RHEA:79411"/>
        <dbReference type="ChEBI" id="CHEBI:229953"/>
    </reaction>
</comment>
<keyword evidence="5 25" id="KW-1133">Transmembrane helix</keyword>
<evidence type="ECO:0000256" key="12">
    <source>
        <dbReference type="ARBA" id="ARBA00044891"/>
    </source>
</evidence>
<evidence type="ECO:0000256" key="20">
    <source>
        <dbReference type="ARBA" id="ARBA00044924"/>
    </source>
</evidence>
<comment type="catalytic activity">
    <reaction evidence="19">
        <text>L-alanyl-L-lysine(out) = L-alanyl-L-lysine(in)</text>
        <dbReference type="Rhea" id="RHEA:79415"/>
        <dbReference type="ChEBI" id="CHEBI:192470"/>
    </reaction>
</comment>
<evidence type="ECO:0000256" key="24">
    <source>
        <dbReference type="ARBA" id="ARBA00046376"/>
    </source>
</evidence>
<evidence type="ECO:0000256" key="10">
    <source>
        <dbReference type="ARBA" id="ARBA00044881"/>
    </source>
</evidence>
<accession>A0A974SRP9</accession>
<comment type="catalytic activity">
    <reaction evidence="18">
        <text>L-histidyl-L-alpha-amino acid(out) = L-histidyl-L-alpha-amino acid(in)</text>
        <dbReference type="Rhea" id="RHEA:79379"/>
        <dbReference type="ChEBI" id="CHEBI:229964"/>
    </reaction>
</comment>
<feature type="transmembrane region" description="Helical" evidence="25">
    <location>
        <begin position="7"/>
        <end position="24"/>
    </location>
</feature>
<evidence type="ECO:0000313" key="28">
    <source>
        <dbReference type="Proteomes" id="UP000663444"/>
    </source>
</evidence>
<feature type="transmembrane region" description="Helical" evidence="25">
    <location>
        <begin position="223"/>
        <end position="242"/>
    </location>
</feature>
<comment type="catalytic activity">
    <reaction evidence="11">
        <text>L-alpha-aminoacyl-L-histidine(out) = L-alpha-aminoacyl-L-histidine(in)</text>
        <dbReference type="Rhea" id="RHEA:79375"/>
        <dbReference type="ChEBI" id="CHEBI:229967"/>
    </reaction>
</comment>
<feature type="transmembrane region" description="Helical" evidence="25">
    <location>
        <begin position="310"/>
        <end position="333"/>
    </location>
</feature>
<keyword evidence="4 25" id="KW-0812">Transmembrane</keyword>
<comment type="catalytic activity">
    <reaction evidence="10">
        <text>L-alpha-aminoacyl-L-arginine(out) = L-alpha-aminoacyl-L-arginine(in)</text>
        <dbReference type="Rhea" id="RHEA:79367"/>
        <dbReference type="ChEBI" id="CHEBI:229968"/>
    </reaction>
</comment>
<evidence type="ECO:0000256" key="13">
    <source>
        <dbReference type="ARBA" id="ARBA00044893"/>
    </source>
</evidence>
<feature type="transmembrane region" description="Helical" evidence="25">
    <location>
        <begin position="254"/>
        <end position="274"/>
    </location>
</feature>
<keyword evidence="3" id="KW-0813">Transport</keyword>
<dbReference type="EMBL" id="CP064781">
    <property type="protein sequence ID" value="QRJ65232.1"/>
    <property type="molecule type" value="Genomic_DNA"/>
</dbReference>
<comment type="catalytic activity">
    <reaction evidence="15">
        <text>L-arginyl-L-alpha-amino acid(out) = L-arginyl-L-alpha-amino acid(in)</text>
        <dbReference type="Rhea" id="RHEA:79371"/>
        <dbReference type="ChEBI" id="CHEBI:84315"/>
    </reaction>
</comment>
<evidence type="ECO:0000256" key="17">
    <source>
        <dbReference type="ARBA" id="ARBA00044903"/>
    </source>
</evidence>
<gene>
    <name evidence="27" type="ORF">IWH25_07845</name>
</gene>
<name>A0A974SRP9_9RHOO</name>
<evidence type="ECO:0000259" key="26">
    <source>
        <dbReference type="PROSITE" id="PS50850"/>
    </source>
</evidence>
<feature type="transmembrane region" description="Helical" evidence="25">
    <location>
        <begin position="77"/>
        <end position="95"/>
    </location>
</feature>
<dbReference type="InterPro" id="IPR036259">
    <property type="entry name" value="MFS_trans_sf"/>
</dbReference>
<dbReference type="PANTHER" id="PTHR23512">
    <property type="entry name" value="MAJOR FACILITATOR SUPERFAMILY DOMAIN-CONTAINING PROTEIN 1"/>
    <property type="match status" value="1"/>
</dbReference>
<organism evidence="27 28">
    <name type="scientific">Azospira restricta</name>
    <dbReference type="NCBI Taxonomy" id="404405"/>
    <lineage>
        <taxon>Bacteria</taxon>
        <taxon>Pseudomonadati</taxon>
        <taxon>Pseudomonadota</taxon>
        <taxon>Betaproteobacteria</taxon>
        <taxon>Rhodocyclales</taxon>
        <taxon>Rhodocyclaceae</taxon>
        <taxon>Azospira</taxon>
    </lineage>
</organism>
<evidence type="ECO:0000256" key="2">
    <source>
        <dbReference type="ARBA" id="ARBA00008335"/>
    </source>
</evidence>
<comment type="subcellular location">
    <subcellularLocation>
        <location evidence="1">Lysosome membrane</location>
        <topology evidence="1">Multi-pass membrane protein</topology>
    </subcellularLocation>
</comment>
<comment type="function">
    <text evidence="23">Lysosomal dipeptide uniporter that selectively exports lysine, arginine or histidine-containing dipeptides with a net positive charge from the lysosome lumen into the cytosol. Could play a role in a specific type of protein O-glycosylation indirectly regulating macrophages migration and tissue invasion. Also essential for liver homeostasis.</text>
</comment>
<evidence type="ECO:0000256" key="7">
    <source>
        <dbReference type="ARBA" id="ARBA00023228"/>
    </source>
</evidence>
<dbReference type="PANTHER" id="PTHR23512:SF3">
    <property type="entry name" value="MAJOR FACILITATOR SUPERFAMILY DOMAIN-CONTAINING PROTEIN 1"/>
    <property type="match status" value="1"/>
</dbReference>
<dbReference type="AlphaFoldDB" id="A0A974SRP9"/>
<evidence type="ECO:0000256" key="5">
    <source>
        <dbReference type="ARBA" id="ARBA00022989"/>
    </source>
</evidence>
<evidence type="ECO:0000313" key="27">
    <source>
        <dbReference type="EMBL" id="QRJ65232.1"/>
    </source>
</evidence>
<feature type="transmembrane region" description="Helical" evidence="25">
    <location>
        <begin position="107"/>
        <end position="127"/>
    </location>
</feature>
<proteinExistence type="inferred from homology"/>
<dbReference type="Gene3D" id="1.20.1250.20">
    <property type="entry name" value="MFS general substrate transporter like domains"/>
    <property type="match status" value="2"/>
</dbReference>
<evidence type="ECO:0000256" key="15">
    <source>
        <dbReference type="ARBA" id="ARBA00044899"/>
    </source>
</evidence>
<evidence type="ECO:0000256" key="19">
    <source>
        <dbReference type="ARBA" id="ARBA00044919"/>
    </source>
</evidence>
<evidence type="ECO:0000256" key="8">
    <source>
        <dbReference type="ARBA" id="ARBA00044876"/>
    </source>
</evidence>
<sequence>MTDKFRRSVLMLAVVAGAYVLSFFHRFAPAGIAQDLAVAFQTTAASLGVLAATYFYVYTVMQVPTGILVDTLGPRRILLIGAVVACAGSLLFGMAPSLDVALVGRTLVGLGVSVTFIAMLKIIAVWFDEKHFATLTGICMLVGNLGSVLAGVPLSLTAQAVGWRSVFVAAGVLSLALGVACWIWVRDRKDGASEAHRPKFDRTVILGGLAQVLKNRATWPATLTNTGVAGAFFAFAGLWATPYLVQVHGYSRDVAASHLSLWFGGFAVGCLALGTLSDRIKRRKPVLVATTNVFALLWLVWLSGATMPVGLSMALFALMGLATAGFSLTWACAKEVNPPLLSGMSTSVANMGGFLAGALLQPLFGWVMDLGWQGGMLGGARFYGIEAWRGGLAVIAASACLGAAAAWWVQETRCRNVWRGDGHGG</sequence>
<comment type="catalytic activity">
    <reaction evidence="20">
        <text>L-lysyl-glycine(out) = L-lysyl-glycine(in)</text>
        <dbReference type="Rhea" id="RHEA:79407"/>
        <dbReference type="ChEBI" id="CHEBI:191202"/>
    </reaction>
</comment>
<feature type="domain" description="Major facilitator superfamily (MFS) profile" evidence="26">
    <location>
        <begin position="11"/>
        <end position="414"/>
    </location>
</feature>
<comment type="catalytic activity">
    <reaction evidence="17">
        <text>L-arginyl-glycine(out) = L-arginyl-glycine(in)</text>
        <dbReference type="Rhea" id="RHEA:79391"/>
        <dbReference type="ChEBI" id="CHEBI:229955"/>
    </reaction>
</comment>
<dbReference type="PROSITE" id="PS50850">
    <property type="entry name" value="MFS"/>
    <property type="match status" value="1"/>
</dbReference>
<comment type="similarity">
    <text evidence="2">Belongs to the major facilitator superfamily.</text>
</comment>
<protein>
    <recommendedName>
        <fullName evidence="21">Lysosomal dipeptide transporter MFSD1</fullName>
    </recommendedName>
    <alternativeName>
        <fullName evidence="22">Major facilitator superfamily domain-containing protein 1</fullName>
    </alternativeName>
</protein>
<feature type="transmembrane region" description="Helical" evidence="25">
    <location>
        <begin position="134"/>
        <end position="154"/>
    </location>
</feature>
<keyword evidence="6 25" id="KW-0472">Membrane</keyword>
<evidence type="ECO:0000256" key="4">
    <source>
        <dbReference type="ARBA" id="ARBA00022692"/>
    </source>
</evidence>
<evidence type="ECO:0000256" key="23">
    <source>
        <dbReference type="ARBA" id="ARBA00045709"/>
    </source>
</evidence>
<dbReference type="SUPFAM" id="SSF103473">
    <property type="entry name" value="MFS general substrate transporter"/>
    <property type="match status" value="1"/>
</dbReference>
<dbReference type="GO" id="GO:0005765">
    <property type="term" value="C:lysosomal membrane"/>
    <property type="evidence" value="ECO:0007669"/>
    <property type="project" value="UniProtKB-SubCell"/>
</dbReference>
<evidence type="ECO:0000256" key="1">
    <source>
        <dbReference type="ARBA" id="ARBA00004155"/>
    </source>
</evidence>
<comment type="catalytic activity">
    <reaction evidence="8">
        <text>L-lysyl-L-alanine(out) = L-lysyl-L-alanine(in)</text>
        <dbReference type="Rhea" id="RHEA:79399"/>
        <dbReference type="ChEBI" id="CHEBI:229954"/>
    </reaction>
</comment>
<comment type="catalytic activity">
    <reaction evidence="12">
        <text>L-lysyl-L-alpha-amino acid(out) = L-lysyl-L-alpha-amino acid(in)</text>
        <dbReference type="Rhea" id="RHEA:79387"/>
        <dbReference type="ChEBI" id="CHEBI:229965"/>
    </reaction>
</comment>